<dbReference type="EMBL" id="ABWZ01000076">
    <property type="protein sequence ID" value="EEB23317.1"/>
    <property type="molecule type" value="Genomic_DNA"/>
</dbReference>
<dbReference type="AlphaFoldDB" id="B6W400"/>
<reference evidence="1 2" key="2">
    <citation type="submission" date="2008-10" db="EMBL/GenBank/DDBJ databases">
        <authorList>
            <person name="Fulton L."/>
            <person name="Clifton S."/>
            <person name="Fulton B."/>
            <person name="Xu J."/>
            <person name="Minx P."/>
            <person name="Pepin K.H."/>
            <person name="Johnson M."/>
            <person name="Thiruvilangam P."/>
            <person name="Bhonagiri V."/>
            <person name="Nash W.E."/>
            <person name="Mardis E.R."/>
            <person name="Wilson R.K."/>
        </authorList>
    </citation>
    <scope>NUCLEOTIDE SEQUENCE [LARGE SCALE GENOMIC DNA]</scope>
    <source>
        <strain evidence="1 2">DSM 17855</strain>
    </source>
</reference>
<evidence type="ECO:0000313" key="1">
    <source>
        <dbReference type="EMBL" id="EEB23317.1"/>
    </source>
</evidence>
<accession>B6W400</accession>
<dbReference type="HOGENOM" id="CLU_3164562_0_0_10"/>
<organism evidence="1 2">
    <name type="scientific">Phocaeicola dorei DSM 17855</name>
    <dbReference type="NCBI Taxonomy" id="483217"/>
    <lineage>
        <taxon>Bacteria</taxon>
        <taxon>Pseudomonadati</taxon>
        <taxon>Bacteroidota</taxon>
        <taxon>Bacteroidia</taxon>
        <taxon>Bacteroidales</taxon>
        <taxon>Bacteroidaceae</taxon>
        <taxon>Phocaeicola</taxon>
    </lineage>
</organism>
<protein>
    <submittedName>
        <fullName evidence="1">Uncharacterized protein</fullName>
    </submittedName>
</protein>
<gene>
    <name evidence="1" type="ORF">BACDOR_04296</name>
</gene>
<proteinExistence type="predicted"/>
<dbReference type="Proteomes" id="UP000004849">
    <property type="component" value="Unassembled WGS sequence"/>
</dbReference>
<sequence>MFFFFINYKTVQIKFFFGNKSPIYLFFYDFSTVYPWLQHISADLEVS</sequence>
<name>B6W400_9BACT</name>
<reference evidence="1 2" key="1">
    <citation type="submission" date="2008-10" db="EMBL/GenBank/DDBJ databases">
        <title>Draft genome sequence of Bacteroides dorei (DSM 17855).</title>
        <authorList>
            <person name="Sudarsanam P."/>
            <person name="Ley R."/>
            <person name="Guruge J."/>
            <person name="Turnbaugh P.J."/>
            <person name="Mahowald M."/>
            <person name="Liep D."/>
            <person name="Gordon J."/>
        </authorList>
    </citation>
    <scope>NUCLEOTIDE SEQUENCE [LARGE SCALE GENOMIC DNA]</scope>
    <source>
        <strain evidence="1 2">DSM 17855</strain>
    </source>
</reference>
<evidence type="ECO:0000313" key="2">
    <source>
        <dbReference type="Proteomes" id="UP000004849"/>
    </source>
</evidence>